<dbReference type="PROSITE" id="PS51257">
    <property type="entry name" value="PROKAR_LIPOPROTEIN"/>
    <property type="match status" value="1"/>
</dbReference>
<dbReference type="Gene3D" id="3.20.20.70">
    <property type="entry name" value="Aldolase class I"/>
    <property type="match status" value="1"/>
</dbReference>
<evidence type="ECO:0000259" key="4">
    <source>
        <dbReference type="Pfam" id="PF10566"/>
    </source>
</evidence>
<evidence type="ECO:0000313" key="7">
    <source>
        <dbReference type="EMBL" id="KAA3770744.1"/>
    </source>
</evidence>
<accession>A0A7J4XPL0</accession>
<dbReference type="AlphaFoldDB" id="A0A7J4XPL0"/>
<evidence type="ECO:0000259" key="5">
    <source>
        <dbReference type="Pfam" id="PF14508"/>
    </source>
</evidence>
<sequence length="671" mass="76253">MKKALFISIAFICVLGSCTRPRPTEINSPDNTIKLAFYLNDSNQMAYHITVNDTPFIAPSILGFEARDGINLSEDFHITGTDFDSKDEIWTQPWGENKSIRNHYNEMAVHLTDTKETLLTLRFRVFNDGIGFRYEYQVPDADSLFITDELTSFNIAQDGTSWSIPASFDTYELLYRTQPISQIDNANTPMTFKTGNIYASIHEAALTDFPEMTLKNTGNCLLKSELASWPDSVKARITGGTFQTPWRTIQIAPKAVGLINSGLILNLNEPCVLETTDWIRPMKYVGIWWGMHLGVESWVINDRHGAITENAKRYIDFAAANHIEAVMFEGWNEGWENWGGTQNFDYTRPYADFNLQEIARYAREKGIEIIGHHETGGNIPNYENQLDKAYQWYADLGIHSVKTGYAGGLPAGHNHHGQYNVRHYRNVVKTAAKYHTTLDVHEPIKDTGIRRTYPNMMTREGARGMEWNAWSTGNPPSHHELLPFTRLLSGPMDYTPGIFDILYERVKHSPFRKKWNSMDSKDCRVNTTLAKQIANWVVIYSPLQMAADMIENYEGHPAFQFFRDFDADCDWSEALVGEPGEFVVIVRKAKDKYFLGATTNEEARTTDIKLDFLEKGKTYKATIYADGANADWETNPTSYEILEKTVTTEDTLSIRMAKGGGQAIAFIPLEK</sequence>
<dbReference type="GO" id="GO:0016787">
    <property type="term" value="F:hydrolase activity"/>
    <property type="evidence" value="ECO:0007669"/>
    <property type="project" value="UniProtKB-KW"/>
</dbReference>
<evidence type="ECO:0000259" key="6">
    <source>
        <dbReference type="Pfam" id="PF14509"/>
    </source>
</evidence>
<dbReference type="Pfam" id="PF14509">
    <property type="entry name" value="GH97_C"/>
    <property type="match status" value="1"/>
</dbReference>
<dbReference type="InterPro" id="IPR052720">
    <property type="entry name" value="Glycosyl_hydrolase_97"/>
</dbReference>
<dbReference type="InterPro" id="IPR017853">
    <property type="entry name" value="GH"/>
</dbReference>
<dbReference type="Gene3D" id="2.70.98.10">
    <property type="match status" value="1"/>
</dbReference>
<dbReference type="PANTHER" id="PTHR35803:SF1">
    <property type="entry name" value="GLUCAN 1,4-ALPHA-GLUCOSIDASE SUSB"/>
    <property type="match status" value="1"/>
</dbReference>
<feature type="domain" description="Glycosyl-hydrolase 97 N-terminal" evidence="5">
    <location>
        <begin position="26"/>
        <end position="270"/>
    </location>
</feature>
<reference evidence="7 8" key="1">
    <citation type="journal article" date="2019" name="Nat. Med.">
        <title>A library of human gut bacterial isolates paired with longitudinal multiomics data enables mechanistic microbiome research.</title>
        <authorList>
            <person name="Poyet M."/>
            <person name="Groussin M."/>
            <person name="Gibbons S.M."/>
            <person name="Avila-Pacheco J."/>
            <person name="Jiang X."/>
            <person name="Kearney S.M."/>
            <person name="Perrotta A.R."/>
            <person name="Berdy B."/>
            <person name="Zhao S."/>
            <person name="Lieberman T.D."/>
            <person name="Swanson P.K."/>
            <person name="Smith M."/>
            <person name="Roesemann S."/>
            <person name="Alexander J.E."/>
            <person name="Rich S.A."/>
            <person name="Livny J."/>
            <person name="Vlamakis H."/>
            <person name="Clish C."/>
            <person name="Bullock K."/>
            <person name="Deik A."/>
            <person name="Scott J."/>
            <person name="Pierce K.A."/>
            <person name="Xavier R.J."/>
            <person name="Alm E.J."/>
        </authorList>
    </citation>
    <scope>NUCLEOTIDE SEQUENCE [LARGE SCALE GENOMIC DNA]</scope>
    <source>
        <strain evidence="7 8">BIOML-A10</strain>
    </source>
</reference>
<comment type="cofactor">
    <cofactor evidence="1">
        <name>Ca(2+)</name>
        <dbReference type="ChEBI" id="CHEBI:29108"/>
    </cofactor>
</comment>
<protein>
    <submittedName>
        <fullName evidence="7">Glycoside hydrolase family 97 protein</fullName>
    </submittedName>
</protein>
<keyword evidence="7" id="KW-0378">Hydrolase</keyword>
<evidence type="ECO:0000256" key="1">
    <source>
        <dbReference type="ARBA" id="ARBA00001913"/>
    </source>
</evidence>
<dbReference type="SUPFAM" id="SSF51445">
    <property type="entry name" value="(Trans)glycosidases"/>
    <property type="match status" value="1"/>
</dbReference>
<evidence type="ECO:0000256" key="2">
    <source>
        <dbReference type="ARBA" id="ARBA00011245"/>
    </source>
</evidence>
<dbReference type="GO" id="GO:0030246">
    <property type="term" value="F:carbohydrate binding"/>
    <property type="evidence" value="ECO:0007669"/>
    <property type="project" value="InterPro"/>
</dbReference>
<dbReference type="Proteomes" id="UP000422221">
    <property type="component" value="Unassembled WGS sequence"/>
</dbReference>
<dbReference type="Pfam" id="PF14508">
    <property type="entry name" value="GH97_N"/>
    <property type="match status" value="1"/>
</dbReference>
<dbReference type="PANTHER" id="PTHR35803">
    <property type="entry name" value="GLUCAN 1,4-ALPHA-GLUCOSIDASE SUSB-RELATED"/>
    <property type="match status" value="1"/>
</dbReference>
<keyword evidence="3" id="KW-0106">Calcium</keyword>
<comment type="caution">
    <text evidence="7">The sequence shown here is derived from an EMBL/GenBank/DDBJ whole genome shotgun (WGS) entry which is preliminary data.</text>
</comment>
<feature type="domain" description="Glycosyl-hydrolase 97 catalytic" evidence="4">
    <location>
        <begin position="288"/>
        <end position="462"/>
    </location>
</feature>
<evidence type="ECO:0000313" key="8">
    <source>
        <dbReference type="Proteomes" id="UP000422221"/>
    </source>
</evidence>
<dbReference type="RefSeq" id="WP_130057776.1">
    <property type="nucleotide sequence ID" value="NZ_JADNPJ010000008.1"/>
</dbReference>
<feature type="domain" description="Glycosyl-hydrolase 97 C-terminal oligomerisation" evidence="6">
    <location>
        <begin position="569"/>
        <end position="666"/>
    </location>
</feature>
<comment type="subunit">
    <text evidence="2">Monomer.</text>
</comment>
<dbReference type="EMBL" id="VWMK01000001">
    <property type="protein sequence ID" value="KAA3770744.1"/>
    <property type="molecule type" value="Genomic_DNA"/>
</dbReference>
<dbReference type="Pfam" id="PF10566">
    <property type="entry name" value="Glyco_hydro_97"/>
    <property type="match status" value="1"/>
</dbReference>
<dbReference type="InterPro" id="IPR029483">
    <property type="entry name" value="GH97_C"/>
</dbReference>
<evidence type="ECO:0000256" key="3">
    <source>
        <dbReference type="ARBA" id="ARBA00022837"/>
    </source>
</evidence>
<dbReference type="InterPro" id="IPR014718">
    <property type="entry name" value="GH-type_carb-bd"/>
</dbReference>
<proteinExistence type="predicted"/>
<name>A0A7J4XPL0_9BACE</name>
<dbReference type="InterPro" id="IPR029486">
    <property type="entry name" value="GH97_N"/>
</dbReference>
<organism evidence="7 8">
    <name type="scientific">Bacteroides salyersiae</name>
    <dbReference type="NCBI Taxonomy" id="291644"/>
    <lineage>
        <taxon>Bacteria</taxon>
        <taxon>Pseudomonadati</taxon>
        <taxon>Bacteroidota</taxon>
        <taxon>Bacteroidia</taxon>
        <taxon>Bacteroidales</taxon>
        <taxon>Bacteroidaceae</taxon>
        <taxon>Bacteroides</taxon>
    </lineage>
</organism>
<dbReference type="InterPro" id="IPR019563">
    <property type="entry name" value="GH97_catalytic"/>
</dbReference>
<dbReference type="InterPro" id="IPR013785">
    <property type="entry name" value="Aldolase_TIM"/>
</dbReference>
<gene>
    <name evidence="7" type="ORF">F3F73_02015</name>
</gene>